<dbReference type="GO" id="GO:0012505">
    <property type="term" value="C:endomembrane system"/>
    <property type="evidence" value="ECO:0007669"/>
    <property type="project" value="TreeGrafter"/>
</dbReference>
<keyword evidence="7" id="KW-0406">Ion transport</keyword>
<sequence length="846" mass="93825">MDINDPQNYYHVPHNKPLHCYIVNVTAEHGYWQSENPLSQALPLLAWQLSIVIMINRVLFYLFKPLGTPRIVTDILAGILIGPSLLSKSRFFAGLFPLRSIFIVETVSFWALTCHLFLTGLEIDMTSILRAGNKSIGLAIVGTVLPFIMGICLYLIEASFRGGPYRSSGCVFWGAALSITSYPVVARVLADQKLLHIDIGRLAMSISIISEVFAWLMVSVLIPASVGPMNAILSLIATTGFVAFCFTAIRPFLVFIIKKSTNGNKYSEYCLCFILVSVSFFSLASDLLGTTSIVGAFVFGIIMPNRVLASALLEKFEDFITAYLLPLFFASMGIRLDIWSISNWILDLVMIILFCSVKIISIFLASHYYQLTREDGFALGVLMNTKGILTLIILNMGFDKSILLQEDYVVMMLAILVMTGIVPPIISSIYNPNKRLSHYKQRTIVHARPDTEFRMLACFQSSRNVVGMIHLIDCSNATKESPLTIFALHLVELTGRASAMLIVHNGNKSGGTSRNAYSEQIISSLETYANLNELVAMHPLTALSPFATMHEDICCLAEDKEVGFLILPFHKLPTPDGKLEEDGSTSFRGVNLNVLADAPCTVGIFVDRGFGAVGESNLTLRQIAMFFIGGPDDREALSFAWRMGLTHGVSLTVVRFIPGEGVEDALRQQQQQQKHPNSVDIAVRTLSNTSFVDRQKKLDDEFVNEFRLKSAGVEFMSYEEKIVNNDEDIIQELKGMHHIYDLYVVGRSEVMQSSLTAGLMDWCEFPELGAMGDLLVTSTFSQGSVLVVQQYAGYEEDEDEDDNKDEEEGSVSNSLNSLEGSRLRATETVNDGGLVMEPFHKSDERV</sequence>
<reference evidence="15 16" key="1">
    <citation type="journal article" date="2014" name="PLoS ONE">
        <title>Global Analysis of Gene Expression Profiles in Physic Nut (Jatropha curcas L.) Seedlings Exposed to Salt Stress.</title>
        <authorList>
            <person name="Zhang L."/>
            <person name="Zhang C."/>
            <person name="Wu P."/>
            <person name="Chen Y."/>
            <person name="Li M."/>
            <person name="Jiang H."/>
            <person name="Wu G."/>
        </authorList>
    </citation>
    <scope>NUCLEOTIDE SEQUENCE [LARGE SCALE GENOMIC DNA]</scope>
    <source>
        <strain evidence="16">cv. GZQX0401</strain>
        <tissue evidence="15">Young leaves</tissue>
    </source>
</reference>
<dbReference type="OrthoDB" id="2687058at2759"/>
<evidence type="ECO:0000256" key="4">
    <source>
        <dbReference type="ARBA" id="ARBA00022692"/>
    </source>
</evidence>
<evidence type="ECO:0000256" key="1">
    <source>
        <dbReference type="ARBA" id="ARBA00004141"/>
    </source>
</evidence>
<keyword evidence="4 11" id="KW-0812">Transmembrane</keyword>
<feature type="transmembrane region" description="Helical" evidence="11">
    <location>
        <begin position="102"/>
        <end position="123"/>
    </location>
</feature>
<feature type="transmembrane region" description="Helical" evidence="11">
    <location>
        <begin position="269"/>
        <end position="287"/>
    </location>
</feature>
<evidence type="ECO:0000259" key="12">
    <source>
        <dbReference type="Pfam" id="PF00999"/>
    </source>
</evidence>
<dbReference type="InterPro" id="IPR038770">
    <property type="entry name" value="Na+/solute_symporter_sf"/>
</dbReference>
<dbReference type="GO" id="GO:0006813">
    <property type="term" value="P:potassium ion transport"/>
    <property type="evidence" value="ECO:0007669"/>
    <property type="project" value="UniProtKB-KW"/>
</dbReference>
<evidence type="ECO:0000256" key="9">
    <source>
        <dbReference type="ARBA" id="ARBA00038341"/>
    </source>
</evidence>
<evidence type="ECO:0000256" key="11">
    <source>
        <dbReference type="SAM" id="Phobius"/>
    </source>
</evidence>
<dbReference type="InterPro" id="IPR006153">
    <property type="entry name" value="Cation/H_exchanger_TM"/>
</dbReference>
<dbReference type="InterPro" id="IPR057291">
    <property type="entry name" value="CHX17_2nd"/>
</dbReference>
<dbReference type="AlphaFoldDB" id="A0A067L0D0"/>
<feature type="compositionally biased region" description="Acidic residues" evidence="10">
    <location>
        <begin position="794"/>
        <end position="809"/>
    </location>
</feature>
<feature type="transmembrane region" description="Helical" evidence="11">
    <location>
        <begin position="202"/>
        <end position="226"/>
    </location>
</feature>
<dbReference type="PANTHER" id="PTHR32468">
    <property type="entry name" value="CATION/H + ANTIPORTER"/>
    <property type="match status" value="1"/>
</dbReference>
<dbReference type="EMBL" id="KK914370">
    <property type="protein sequence ID" value="KDP37950.1"/>
    <property type="molecule type" value="Genomic_DNA"/>
</dbReference>
<evidence type="ECO:0000259" key="13">
    <source>
        <dbReference type="Pfam" id="PF23256"/>
    </source>
</evidence>
<protein>
    <submittedName>
        <fullName evidence="15">Uncharacterized protein</fullName>
    </submittedName>
</protein>
<name>A0A067L0D0_JATCU</name>
<dbReference type="GO" id="GO:0006885">
    <property type="term" value="P:regulation of pH"/>
    <property type="evidence" value="ECO:0007669"/>
    <property type="project" value="TreeGrafter"/>
</dbReference>
<feature type="transmembrane region" description="Helical" evidence="11">
    <location>
        <begin position="293"/>
        <end position="313"/>
    </location>
</feature>
<feature type="transmembrane region" description="Helical" evidence="11">
    <location>
        <begin position="344"/>
        <end position="365"/>
    </location>
</feature>
<feature type="transmembrane region" description="Helical" evidence="11">
    <location>
        <begin position="171"/>
        <end position="190"/>
    </location>
</feature>
<feature type="transmembrane region" description="Helical" evidence="11">
    <location>
        <begin position="377"/>
        <end position="396"/>
    </location>
</feature>
<evidence type="ECO:0000256" key="3">
    <source>
        <dbReference type="ARBA" id="ARBA00022538"/>
    </source>
</evidence>
<feature type="domain" description="Cation/H(+) antiporter C-terminal" evidence="14">
    <location>
        <begin position="623"/>
        <end position="793"/>
    </location>
</feature>
<feature type="domain" description="Cation/H+ exchanger transmembrane" evidence="12">
    <location>
        <begin position="59"/>
        <end position="426"/>
    </location>
</feature>
<organism evidence="15 16">
    <name type="scientific">Jatropha curcas</name>
    <name type="common">Barbados nut</name>
    <dbReference type="NCBI Taxonomy" id="180498"/>
    <lineage>
        <taxon>Eukaryota</taxon>
        <taxon>Viridiplantae</taxon>
        <taxon>Streptophyta</taxon>
        <taxon>Embryophyta</taxon>
        <taxon>Tracheophyta</taxon>
        <taxon>Spermatophyta</taxon>
        <taxon>Magnoliopsida</taxon>
        <taxon>eudicotyledons</taxon>
        <taxon>Gunneridae</taxon>
        <taxon>Pentapetalae</taxon>
        <taxon>rosids</taxon>
        <taxon>fabids</taxon>
        <taxon>Malpighiales</taxon>
        <taxon>Euphorbiaceae</taxon>
        <taxon>Crotonoideae</taxon>
        <taxon>Jatropheae</taxon>
        <taxon>Jatropha</taxon>
    </lineage>
</organism>
<feature type="domain" description="Cation/H(+) antiporter central" evidence="13">
    <location>
        <begin position="483"/>
        <end position="612"/>
    </location>
</feature>
<feature type="transmembrane region" description="Helical" evidence="11">
    <location>
        <begin position="232"/>
        <end position="257"/>
    </location>
</feature>
<feature type="compositionally biased region" description="Polar residues" evidence="10">
    <location>
        <begin position="810"/>
        <end position="819"/>
    </location>
</feature>
<evidence type="ECO:0000256" key="8">
    <source>
        <dbReference type="ARBA" id="ARBA00023136"/>
    </source>
</evidence>
<dbReference type="Pfam" id="PF00999">
    <property type="entry name" value="Na_H_Exchanger"/>
    <property type="match status" value="1"/>
</dbReference>
<evidence type="ECO:0000313" key="15">
    <source>
        <dbReference type="EMBL" id="KDP37950.1"/>
    </source>
</evidence>
<feature type="region of interest" description="Disordered" evidence="10">
    <location>
        <begin position="794"/>
        <end position="846"/>
    </location>
</feature>
<evidence type="ECO:0000256" key="2">
    <source>
        <dbReference type="ARBA" id="ARBA00022448"/>
    </source>
</evidence>
<dbReference type="Pfam" id="PF23259">
    <property type="entry name" value="CHX17_C"/>
    <property type="match status" value="1"/>
</dbReference>
<proteinExistence type="inferred from homology"/>
<gene>
    <name evidence="15" type="ORF">JCGZ_04593</name>
</gene>
<dbReference type="Proteomes" id="UP000027138">
    <property type="component" value="Unassembled WGS sequence"/>
</dbReference>
<keyword evidence="3" id="KW-0633">Potassium transport</keyword>
<evidence type="ECO:0000313" key="16">
    <source>
        <dbReference type="Proteomes" id="UP000027138"/>
    </source>
</evidence>
<keyword evidence="8 11" id="KW-0472">Membrane</keyword>
<dbReference type="GO" id="GO:0015297">
    <property type="term" value="F:antiporter activity"/>
    <property type="evidence" value="ECO:0007669"/>
    <property type="project" value="InterPro"/>
</dbReference>
<evidence type="ECO:0000256" key="10">
    <source>
        <dbReference type="SAM" id="MobiDB-lite"/>
    </source>
</evidence>
<dbReference type="Gene3D" id="1.20.1530.20">
    <property type="match status" value="1"/>
</dbReference>
<keyword evidence="2" id="KW-0813">Transport</keyword>
<dbReference type="InterPro" id="IPR050794">
    <property type="entry name" value="CPA2_transporter"/>
</dbReference>
<keyword evidence="16" id="KW-1185">Reference proteome</keyword>
<dbReference type="InterPro" id="IPR057290">
    <property type="entry name" value="CHX17_C"/>
</dbReference>
<dbReference type="Pfam" id="PF23256">
    <property type="entry name" value="CHX17_2nd"/>
    <property type="match status" value="1"/>
</dbReference>
<feature type="transmembrane region" description="Helical" evidence="11">
    <location>
        <begin position="135"/>
        <end position="156"/>
    </location>
</feature>
<accession>A0A067L0D0</accession>
<evidence type="ECO:0000256" key="7">
    <source>
        <dbReference type="ARBA" id="ARBA00023065"/>
    </source>
</evidence>
<keyword evidence="5" id="KW-0630">Potassium</keyword>
<dbReference type="GO" id="GO:0016020">
    <property type="term" value="C:membrane"/>
    <property type="evidence" value="ECO:0007669"/>
    <property type="project" value="UniProtKB-SubCell"/>
</dbReference>
<evidence type="ECO:0000259" key="14">
    <source>
        <dbReference type="Pfam" id="PF23259"/>
    </source>
</evidence>
<comment type="similarity">
    <text evidence="9">Belongs to the monovalent cation:proton antiporter 2 (CPA2) transporter (TC 2.A.37) family. CHX (TC 2.A.37.4) subfamily.</text>
</comment>
<dbReference type="GO" id="GO:1902600">
    <property type="term" value="P:proton transmembrane transport"/>
    <property type="evidence" value="ECO:0007669"/>
    <property type="project" value="InterPro"/>
</dbReference>
<feature type="transmembrane region" description="Helical" evidence="11">
    <location>
        <begin position="320"/>
        <end position="338"/>
    </location>
</feature>
<feature type="transmembrane region" description="Helical" evidence="11">
    <location>
        <begin position="408"/>
        <end position="430"/>
    </location>
</feature>
<evidence type="ECO:0000256" key="5">
    <source>
        <dbReference type="ARBA" id="ARBA00022958"/>
    </source>
</evidence>
<evidence type="ECO:0000256" key="6">
    <source>
        <dbReference type="ARBA" id="ARBA00022989"/>
    </source>
</evidence>
<dbReference type="PANTHER" id="PTHR32468:SF68">
    <property type="entry name" value="CATION_H+ EXCHANGER DOMAIN-CONTAINING PROTEIN"/>
    <property type="match status" value="1"/>
</dbReference>
<keyword evidence="6 11" id="KW-1133">Transmembrane helix</keyword>
<comment type="subcellular location">
    <subcellularLocation>
        <location evidence="1">Membrane</location>
        <topology evidence="1">Multi-pass membrane protein</topology>
    </subcellularLocation>
</comment>
<dbReference type="KEGG" id="jcu:105634257"/>